<evidence type="ECO:0000256" key="1">
    <source>
        <dbReference type="SAM" id="MobiDB-lite"/>
    </source>
</evidence>
<name>A0AAD1WCU3_PELCU</name>
<feature type="compositionally biased region" description="Polar residues" evidence="1">
    <location>
        <begin position="18"/>
        <end position="27"/>
    </location>
</feature>
<feature type="compositionally biased region" description="Basic and acidic residues" evidence="1">
    <location>
        <begin position="28"/>
        <end position="44"/>
    </location>
</feature>
<protein>
    <submittedName>
        <fullName evidence="2">Uncharacterized protein</fullName>
    </submittedName>
</protein>
<feature type="compositionally biased region" description="Basic and acidic residues" evidence="1">
    <location>
        <begin position="1"/>
        <end position="15"/>
    </location>
</feature>
<reference evidence="2" key="1">
    <citation type="submission" date="2022-03" db="EMBL/GenBank/DDBJ databases">
        <authorList>
            <person name="Alioto T."/>
            <person name="Alioto T."/>
            <person name="Gomez Garrido J."/>
        </authorList>
    </citation>
    <scope>NUCLEOTIDE SEQUENCE</scope>
</reference>
<organism evidence="2 3">
    <name type="scientific">Pelobates cultripes</name>
    <name type="common">Western spadefoot toad</name>
    <dbReference type="NCBI Taxonomy" id="61616"/>
    <lineage>
        <taxon>Eukaryota</taxon>
        <taxon>Metazoa</taxon>
        <taxon>Chordata</taxon>
        <taxon>Craniata</taxon>
        <taxon>Vertebrata</taxon>
        <taxon>Euteleostomi</taxon>
        <taxon>Amphibia</taxon>
        <taxon>Batrachia</taxon>
        <taxon>Anura</taxon>
        <taxon>Pelobatoidea</taxon>
        <taxon>Pelobatidae</taxon>
        <taxon>Pelobates</taxon>
    </lineage>
</organism>
<dbReference type="EMBL" id="OW240917">
    <property type="protein sequence ID" value="CAH2299911.1"/>
    <property type="molecule type" value="Genomic_DNA"/>
</dbReference>
<accession>A0AAD1WCU3</accession>
<dbReference type="AlphaFoldDB" id="A0AAD1WCU3"/>
<feature type="region of interest" description="Disordered" evidence="1">
    <location>
        <begin position="1"/>
        <end position="44"/>
    </location>
</feature>
<sequence length="96" mass="10507">MSQNKSKETSTKGDKQNFFGQKTTTTLEPDKTGLHEGEVSAEGDDHAAGLQTMQCSDALTKAFFKNAMDAMSTKLITTWQITAKIKWPTSPPERPG</sequence>
<gene>
    <name evidence="2" type="ORF">PECUL_23A056625</name>
</gene>
<evidence type="ECO:0000313" key="2">
    <source>
        <dbReference type="EMBL" id="CAH2299911.1"/>
    </source>
</evidence>
<dbReference type="Proteomes" id="UP001295444">
    <property type="component" value="Chromosome 06"/>
</dbReference>
<evidence type="ECO:0000313" key="3">
    <source>
        <dbReference type="Proteomes" id="UP001295444"/>
    </source>
</evidence>
<proteinExistence type="predicted"/>
<keyword evidence="3" id="KW-1185">Reference proteome</keyword>